<dbReference type="EMBL" id="JAGGLJ010000011">
    <property type="protein sequence ID" value="MBP2025711.1"/>
    <property type="molecule type" value="Genomic_DNA"/>
</dbReference>
<feature type="domain" description="Putative nitroreductase TM1586" evidence="1">
    <location>
        <begin position="6"/>
        <end position="237"/>
    </location>
</feature>
<dbReference type="Gene3D" id="3.40.109.10">
    <property type="entry name" value="NADH Oxidase"/>
    <property type="match status" value="1"/>
</dbReference>
<evidence type="ECO:0000313" key="2">
    <source>
        <dbReference type="EMBL" id="MBP2025711.1"/>
    </source>
</evidence>
<sequence>MVMTNFLQKRKSVRDFKNKEIARDSIEAIKNYIEEIEKETETVSFKFYENGSIIYNGLKGKAGYSGVMIEAPSYIALMKKDEEKESCLNTGYYLEKLNTQIVNLDLDSCWITLDNVDDETKKNLFGAEGTKVDYVVAFGYGVGKKLFTPETTSGRYTMDQIVFKDEIGNEISADELETTGLLDIFASVRFAPSHKNSQPWRFVMEDHNVVLYMEKSDEDSRSLVDMGVVMFYFEEMAKTIGRYGKWSVILEDQDKYLKVAKFSM</sequence>
<dbReference type="Pfam" id="PF14512">
    <property type="entry name" value="TM1586_NiRdase"/>
    <property type="match status" value="1"/>
</dbReference>
<name>A0ABS4KEV5_9FIRM</name>
<dbReference type="SUPFAM" id="SSF55469">
    <property type="entry name" value="FMN-dependent nitroreductase-like"/>
    <property type="match status" value="2"/>
</dbReference>
<dbReference type="RefSeq" id="WP_210061090.1">
    <property type="nucleotide sequence ID" value="NZ_JAGGLJ010000011.1"/>
</dbReference>
<comment type="caution">
    <text evidence="2">The sequence shown here is derived from an EMBL/GenBank/DDBJ whole genome shotgun (WGS) entry which is preliminary data.</text>
</comment>
<evidence type="ECO:0000313" key="3">
    <source>
        <dbReference type="Proteomes" id="UP001519306"/>
    </source>
</evidence>
<dbReference type="InterPro" id="IPR029478">
    <property type="entry name" value="TM1586_NiRdase"/>
</dbReference>
<reference evidence="2 3" key="1">
    <citation type="submission" date="2021-03" db="EMBL/GenBank/DDBJ databases">
        <title>Genomic Encyclopedia of Type Strains, Phase IV (KMG-IV): sequencing the most valuable type-strain genomes for metagenomic binning, comparative biology and taxonomic classification.</title>
        <authorList>
            <person name="Goeker M."/>
        </authorList>
    </citation>
    <scope>NUCLEOTIDE SEQUENCE [LARGE SCALE GENOMIC DNA]</scope>
    <source>
        <strain evidence="2 3">DSM 27563</strain>
    </source>
</reference>
<gene>
    <name evidence="2" type="ORF">J2Z71_001255</name>
</gene>
<organism evidence="2 3">
    <name type="scientific">Peptoniphilus stercorisuis</name>
    <dbReference type="NCBI Taxonomy" id="1436965"/>
    <lineage>
        <taxon>Bacteria</taxon>
        <taxon>Bacillati</taxon>
        <taxon>Bacillota</taxon>
        <taxon>Tissierellia</taxon>
        <taxon>Tissierellales</taxon>
        <taxon>Peptoniphilaceae</taxon>
        <taxon>Peptoniphilus</taxon>
    </lineage>
</organism>
<dbReference type="Proteomes" id="UP001519306">
    <property type="component" value="Unassembled WGS sequence"/>
</dbReference>
<dbReference type="InterPro" id="IPR000415">
    <property type="entry name" value="Nitroreductase-like"/>
</dbReference>
<proteinExistence type="predicted"/>
<keyword evidence="3" id="KW-1185">Reference proteome</keyword>
<dbReference type="Gene3D" id="3.40.109.30">
    <property type="entry name" value="putative nitroreductase (tm1586), domain 2"/>
    <property type="match status" value="1"/>
</dbReference>
<protein>
    <submittedName>
        <fullName evidence="2">Nitroreductase</fullName>
    </submittedName>
</protein>
<evidence type="ECO:0000259" key="1">
    <source>
        <dbReference type="Pfam" id="PF14512"/>
    </source>
</evidence>
<accession>A0ABS4KEV5</accession>